<dbReference type="EMBL" id="PDYF01000009">
    <property type="protein sequence ID" value="PHU35468.1"/>
    <property type="molecule type" value="Genomic_DNA"/>
</dbReference>
<reference evidence="2" key="1">
    <citation type="submission" date="2017-10" db="EMBL/GenBank/DDBJ databases">
        <title>Resolving the taxonomy of Roseburia spp., Eubacterium rectale and Agathobacter spp. through phylogenomic analysis.</title>
        <authorList>
            <person name="Sheridan P.O."/>
            <person name="Walker A.W."/>
            <person name="Duncan S.H."/>
            <person name="Scott K.P."/>
            <person name="Toole P.W.O."/>
            <person name="Luis P."/>
            <person name="Flint H.J."/>
        </authorList>
    </citation>
    <scope>NUCLEOTIDE SEQUENCE [LARGE SCALE GENOMIC DNA]</scope>
    <source>
        <strain evidence="2">JK10</strain>
        <strain evidence="1">JK626</strain>
    </source>
</reference>
<evidence type="ECO:0000313" key="3">
    <source>
        <dbReference type="Proteomes" id="UP000224317"/>
    </source>
</evidence>
<reference evidence="2" key="2">
    <citation type="submission" date="2017-10" db="EMBL/GenBank/DDBJ databases">
        <authorList>
            <person name="Banno H."/>
            <person name="Chua N.-H."/>
        </authorList>
    </citation>
    <scope>NUCLEOTIDE SEQUENCE [LARGE SCALE GENOMIC DNA]</scope>
    <source>
        <strain evidence="2">JK10</strain>
        <strain evidence="1">JK626</strain>
    </source>
</reference>
<dbReference type="Proteomes" id="UP000225889">
    <property type="component" value="Unassembled WGS sequence"/>
</dbReference>
<dbReference type="Proteomes" id="UP000224317">
    <property type="component" value="Unassembled WGS sequence"/>
</dbReference>
<gene>
    <name evidence="2" type="ORF">CSX00_05240</name>
    <name evidence="1" type="ORF">CSX01_04945</name>
</gene>
<dbReference type="Pfam" id="PF12997">
    <property type="entry name" value="DUF3881"/>
    <property type="match status" value="1"/>
</dbReference>
<dbReference type="STRING" id="46206.SAMN02910377_01752"/>
<proteinExistence type="predicted"/>
<evidence type="ECO:0000313" key="2">
    <source>
        <dbReference type="EMBL" id="PHU40611.1"/>
    </source>
</evidence>
<dbReference type="AlphaFoldDB" id="A0A2G3EC13"/>
<dbReference type="InterPro" id="IPR024541">
    <property type="entry name" value="DUF3881"/>
</dbReference>
<evidence type="ECO:0000313" key="1">
    <source>
        <dbReference type="EMBL" id="PHU35468.1"/>
    </source>
</evidence>
<organism evidence="2 3">
    <name type="scientific">Pseudobutyrivibrio ruminis</name>
    <dbReference type="NCBI Taxonomy" id="46206"/>
    <lineage>
        <taxon>Bacteria</taxon>
        <taxon>Bacillati</taxon>
        <taxon>Bacillota</taxon>
        <taxon>Clostridia</taxon>
        <taxon>Lachnospirales</taxon>
        <taxon>Lachnospiraceae</taxon>
        <taxon>Pseudobutyrivibrio</taxon>
    </lineage>
</organism>
<protein>
    <submittedName>
        <fullName evidence="2">DUF3881 domain-containing protein</fullName>
    </submittedName>
</protein>
<keyword evidence="3" id="KW-1185">Reference proteome</keyword>
<name>A0A2G3EC13_9FIRM</name>
<accession>A0A2G3EC13</accession>
<comment type="caution">
    <text evidence="2">The sequence shown here is derived from an EMBL/GenBank/DDBJ whole genome shotgun (WGS) entry which is preliminary data.</text>
</comment>
<dbReference type="EMBL" id="PDYH01000017">
    <property type="protein sequence ID" value="PHU40611.1"/>
    <property type="molecule type" value="Genomic_DNA"/>
</dbReference>
<sequence length="294" mass="34129">MVSNVHQYLPAIGFSKIKKRELENLLQEITLRPDYQESAIDFEGNQFVELRYMVADNVGLVLRGIYNEDDEFILDYYYPTYFGESISSKNDVEVIKQSDKDNYLVMCDEIRLGVNLIFQLQNMGEFLRNNIMAGKSGDRTIRLAALSLDAKIILPLYDNEKSRIKEKMNNKKRIDLFEQAREGNEEALESLTMDEIDLYQRISRRVTREDILSVVTSYFMPFGIENDKYDILGDILDVKSLVNHLTMEELYVMIIESNDVVFEVCINKKNLFGEPAVGRRFKGTIWLQGTVDFS</sequence>